<evidence type="ECO:0000313" key="4">
    <source>
        <dbReference type="EnsemblFungi" id="EJT69946"/>
    </source>
</evidence>
<dbReference type="AlphaFoldDB" id="J3PH49"/>
<proteinExistence type="predicted"/>
<dbReference type="HOGENOM" id="CLU_737796_0_0_1"/>
<dbReference type="RefSeq" id="XP_009228994.1">
    <property type="nucleotide sequence ID" value="XM_009230730.1"/>
</dbReference>
<organism evidence="3">
    <name type="scientific">Gaeumannomyces tritici (strain R3-111a-1)</name>
    <name type="common">Wheat and barley take-all root rot fungus</name>
    <name type="synonym">Gaeumannomyces graminis var. tritici</name>
    <dbReference type="NCBI Taxonomy" id="644352"/>
    <lineage>
        <taxon>Eukaryota</taxon>
        <taxon>Fungi</taxon>
        <taxon>Dikarya</taxon>
        <taxon>Ascomycota</taxon>
        <taxon>Pezizomycotina</taxon>
        <taxon>Sordariomycetes</taxon>
        <taxon>Sordariomycetidae</taxon>
        <taxon>Magnaporthales</taxon>
        <taxon>Magnaporthaceae</taxon>
        <taxon>Gaeumannomyces</taxon>
    </lineage>
</organism>
<keyword evidence="5" id="KW-1185">Reference proteome</keyword>
<reference evidence="4" key="5">
    <citation type="submission" date="2018-04" db="UniProtKB">
        <authorList>
            <consortium name="EnsemblFungi"/>
        </authorList>
    </citation>
    <scope>IDENTIFICATION</scope>
    <source>
        <strain evidence="4">R3-111a-1</strain>
    </source>
</reference>
<reference evidence="3" key="3">
    <citation type="submission" date="2010-09" db="EMBL/GenBank/DDBJ databases">
        <title>Annotation of Gaeumannomyces graminis var. tritici R3-111a-1.</title>
        <authorList>
            <consortium name="The Broad Institute Genome Sequencing Platform"/>
            <person name="Ma L.-J."/>
            <person name="Dead R."/>
            <person name="Young S.K."/>
            <person name="Zeng Q."/>
            <person name="Gargeya S."/>
            <person name="Fitzgerald M."/>
            <person name="Haas B."/>
            <person name="Abouelleil A."/>
            <person name="Alvarado L."/>
            <person name="Arachchi H.M."/>
            <person name="Berlin A."/>
            <person name="Brown A."/>
            <person name="Chapman S.B."/>
            <person name="Chen Z."/>
            <person name="Dunbar C."/>
            <person name="Freedman E."/>
            <person name="Gearin G."/>
            <person name="Gellesch M."/>
            <person name="Goldberg J."/>
            <person name="Griggs A."/>
            <person name="Gujja S."/>
            <person name="Heiman D."/>
            <person name="Howarth C."/>
            <person name="Larson L."/>
            <person name="Lui A."/>
            <person name="MacDonald P.J.P."/>
            <person name="Mehta T."/>
            <person name="Montmayeur A."/>
            <person name="Murphy C."/>
            <person name="Neiman D."/>
            <person name="Pearson M."/>
            <person name="Priest M."/>
            <person name="Roberts A."/>
            <person name="Saif S."/>
            <person name="Shea T."/>
            <person name="Shenoy N."/>
            <person name="Sisk P."/>
            <person name="Stolte C."/>
            <person name="Sykes S."/>
            <person name="Yandava C."/>
            <person name="Wortman J."/>
            <person name="Nusbaum C."/>
            <person name="Birren B."/>
        </authorList>
    </citation>
    <scope>NUCLEOTIDE SEQUENCE</scope>
    <source>
        <strain evidence="3">R3-111a-1</strain>
    </source>
</reference>
<evidence type="ECO:0000313" key="3">
    <source>
        <dbReference type="EMBL" id="EJT69946.1"/>
    </source>
</evidence>
<evidence type="ECO:0000256" key="2">
    <source>
        <dbReference type="SAM" id="SignalP"/>
    </source>
</evidence>
<name>J3PH49_GAET3</name>
<reference evidence="4" key="4">
    <citation type="journal article" date="2015" name="G3 (Bethesda)">
        <title>Genome sequences of three phytopathogenic species of the Magnaporthaceae family of fungi.</title>
        <authorList>
            <person name="Okagaki L.H."/>
            <person name="Nunes C.C."/>
            <person name="Sailsbery J."/>
            <person name="Clay B."/>
            <person name="Brown D."/>
            <person name="John T."/>
            <person name="Oh Y."/>
            <person name="Young N."/>
            <person name="Fitzgerald M."/>
            <person name="Haas B.J."/>
            <person name="Zeng Q."/>
            <person name="Young S."/>
            <person name="Adiconis X."/>
            <person name="Fan L."/>
            <person name="Levin J.Z."/>
            <person name="Mitchell T.K."/>
            <person name="Okubara P.A."/>
            <person name="Farman M.L."/>
            <person name="Kohn L.M."/>
            <person name="Birren B."/>
            <person name="Ma L.-J."/>
            <person name="Dean R.A."/>
        </authorList>
    </citation>
    <scope>NUCLEOTIDE SEQUENCE</scope>
    <source>
        <strain evidence="4">R3-111a-1</strain>
    </source>
</reference>
<feature type="region of interest" description="Disordered" evidence="1">
    <location>
        <begin position="179"/>
        <end position="198"/>
    </location>
</feature>
<dbReference type="EMBL" id="GL385403">
    <property type="protein sequence ID" value="EJT69946.1"/>
    <property type="molecule type" value="Genomic_DNA"/>
</dbReference>
<feature type="chain" id="PRO_5015095289" description="CBM-cenC domain-containing protein" evidence="2">
    <location>
        <begin position="19"/>
        <end position="375"/>
    </location>
</feature>
<dbReference type="EnsemblFungi" id="EJT69946">
    <property type="protein sequence ID" value="EJT69946"/>
    <property type="gene ID" value="GGTG_12829"/>
</dbReference>
<feature type="signal peptide" evidence="2">
    <location>
        <begin position="1"/>
        <end position="18"/>
    </location>
</feature>
<dbReference type="VEuPathDB" id="FungiDB:GGTG_12829"/>
<evidence type="ECO:0000256" key="1">
    <source>
        <dbReference type="SAM" id="MobiDB-lite"/>
    </source>
</evidence>
<reference evidence="5" key="1">
    <citation type="submission" date="2010-07" db="EMBL/GenBank/DDBJ databases">
        <title>The genome sequence of Gaeumannomyces graminis var. tritici strain R3-111a-1.</title>
        <authorList>
            <consortium name="The Broad Institute Genome Sequencing Platform"/>
            <person name="Ma L.-J."/>
            <person name="Dead R."/>
            <person name="Young S."/>
            <person name="Zeng Q."/>
            <person name="Koehrsen M."/>
            <person name="Alvarado L."/>
            <person name="Berlin A."/>
            <person name="Chapman S.B."/>
            <person name="Chen Z."/>
            <person name="Freedman E."/>
            <person name="Gellesch M."/>
            <person name="Goldberg J."/>
            <person name="Griggs A."/>
            <person name="Gujja S."/>
            <person name="Heilman E.R."/>
            <person name="Heiman D."/>
            <person name="Hepburn T."/>
            <person name="Howarth C."/>
            <person name="Jen D."/>
            <person name="Larson L."/>
            <person name="Mehta T."/>
            <person name="Neiman D."/>
            <person name="Pearson M."/>
            <person name="Roberts A."/>
            <person name="Saif S."/>
            <person name="Shea T."/>
            <person name="Shenoy N."/>
            <person name="Sisk P."/>
            <person name="Stolte C."/>
            <person name="Sykes S."/>
            <person name="Walk T."/>
            <person name="White J."/>
            <person name="Yandava C."/>
            <person name="Haas B."/>
            <person name="Nusbaum C."/>
            <person name="Birren B."/>
        </authorList>
    </citation>
    <scope>NUCLEOTIDE SEQUENCE [LARGE SCALE GENOMIC DNA]</scope>
    <source>
        <strain evidence="5">R3-111a-1</strain>
    </source>
</reference>
<evidence type="ECO:0000313" key="5">
    <source>
        <dbReference type="Proteomes" id="UP000006039"/>
    </source>
</evidence>
<keyword evidence="2" id="KW-0732">Signal</keyword>
<reference evidence="3" key="2">
    <citation type="submission" date="2010-07" db="EMBL/GenBank/DDBJ databases">
        <authorList>
            <consortium name="The Broad Institute Genome Sequencing Platform"/>
            <consortium name="Broad Institute Genome Sequencing Center for Infectious Disease"/>
            <person name="Ma L.-J."/>
            <person name="Dead R."/>
            <person name="Young S."/>
            <person name="Zeng Q."/>
            <person name="Koehrsen M."/>
            <person name="Alvarado L."/>
            <person name="Berlin A."/>
            <person name="Chapman S.B."/>
            <person name="Chen Z."/>
            <person name="Freedman E."/>
            <person name="Gellesch M."/>
            <person name="Goldberg J."/>
            <person name="Griggs A."/>
            <person name="Gujja S."/>
            <person name="Heilman E.R."/>
            <person name="Heiman D."/>
            <person name="Hepburn T."/>
            <person name="Howarth C."/>
            <person name="Jen D."/>
            <person name="Larson L."/>
            <person name="Mehta T."/>
            <person name="Neiman D."/>
            <person name="Pearson M."/>
            <person name="Roberts A."/>
            <person name="Saif S."/>
            <person name="Shea T."/>
            <person name="Shenoy N."/>
            <person name="Sisk P."/>
            <person name="Stolte C."/>
            <person name="Sykes S."/>
            <person name="Walk T."/>
            <person name="White J."/>
            <person name="Yandava C."/>
            <person name="Haas B."/>
            <person name="Nusbaum C."/>
            <person name="Birren B."/>
        </authorList>
    </citation>
    <scope>NUCLEOTIDE SEQUENCE</scope>
    <source>
        <strain evidence="3">R3-111a-1</strain>
    </source>
</reference>
<protein>
    <recommendedName>
        <fullName evidence="6">CBM-cenC domain-containing protein</fullName>
    </recommendedName>
</protein>
<gene>
    <name evidence="4" type="primary">20353287</name>
    <name evidence="3" type="ORF">GGTG_12829</name>
</gene>
<dbReference type="OrthoDB" id="27214at2759"/>
<dbReference type="Proteomes" id="UP000006039">
    <property type="component" value="Unassembled WGS sequence"/>
</dbReference>
<sequence>MWATPAVWSLAFAAVVSAAAYHVPRGDGKCNKDNCLRALENKQHGASVNSFCASLLSTTAPATATSAILTYLANCGTTSRVSRLSSACSCFLSSTTISTTKSSTTTCVGSVTTVTLPGTALTCTATTVTETAPDSAVTALGSTITETAPGATRTETIPGPTVTETAPASTVTAPAFTITAPGTTVTTPGPTTTVTAPAPAQKCSQPLANPGFESLAPALYPWTYVSSGPMWAIGQSRSGPPFAGRPHSGSVAMYISVDGSSAPKGFLQLYQPFAACGSSTPYRLRLWYGTNSVGLANTITFRASIYTTLVGDPTRAPIVAYTSTQIVEANTGINWALVKFSPWMLKFLATGVLHLDISTTRRNYGIWLDDITLSA</sequence>
<dbReference type="GeneID" id="20353287"/>
<accession>J3PH49</accession>
<evidence type="ECO:0008006" key="6">
    <source>
        <dbReference type="Google" id="ProtNLM"/>
    </source>
</evidence>